<evidence type="ECO:0000313" key="3">
    <source>
        <dbReference type="Proteomes" id="UP000310108"/>
    </source>
</evidence>
<feature type="region of interest" description="Disordered" evidence="1">
    <location>
        <begin position="264"/>
        <end position="322"/>
    </location>
</feature>
<feature type="compositionally biased region" description="Pro residues" evidence="1">
    <location>
        <begin position="269"/>
        <end position="279"/>
    </location>
</feature>
<dbReference type="AlphaFoldDB" id="A0A4U6XHV6"/>
<feature type="region of interest" description="Disordered" evidence="1">
    <location>
        <begin position="70"/>
        <end position="162"/>
    </location>
</feature>
<feature type="region of interest" description="Disordered" evidence="1">
    <location>
        <begin position="1"/>
        <end position="36"/>
    </location>
</feature>
<name>A0A4U6XHV6_9PEZI</name>
<proteinExistence type="predicted"/>
<sequence length="322" mass="35915">MNPFGSSDSAGRPSRDPVPRSMSAPNQPGPGPFAGYDSVRMMLAECQWPQRSRTMMGMETFHSRSADIANHVLPSPFPPATGTATNHQEQQQQQQQQQQHQASAMTRQDTREPYIWVPRNMHDGPPIGPSHPTTDRGRRIRRAAFPTRVSRPSPGRRSEADSTTLRVLQLIHAAAQIPPVPGASEEEEQRRRARVAQLRMDHQARRNRIRAGERAPRVPVENRTADQEMTNAPAEEDDLGVLADEFGNLGVSDDIDGEMQVDTRAETPMPFPPPPPSLPPRTRNIAPSGPTRHRSRMEGYRVCSHKSGSRKALRRAGFESEF</sequence>
<dbReference type="Proteomes" id="UP000310108">
    <property type="component" value="Unassembled WGS sequence"/>
</dbReference>
<organism evidence="2 3">
    <name type="scientific">Colletotrichum tanaceti</name>
    <dbReference type="NCBI Taxonomy" id="1306861"/>
    <lineage>
        <taxon>Eukaryota</taxon>
        <taxon>Fungi</taxon>
        <taxon>Dikarya</taxon>
        <taxon>Ascomycota</taxon>
        <taxon>Pezizomycotina</taxon>
        <taxon>Sordariomycetes</taxon>
        <taxon>Hypocreomycetidae</taxon>
        <taxon>Glomerellales</taxon>
        <taxon>Glomerellaceae</taxon>
        <taxon>Colletotrichum</taxon>
        <taxon>Colletotrichum destructivum species complex</taxon>
    </lineage>
</organism>
<accession>A0A4U6XHV6</accession>
<feature type="compositionally biased region" description="Basic residues" evidence="1">
    <location>
        <begin position="303"/>
        <end position="314"/>
    </location>
</feature>
<dbReference type="EMBL" id="PJEX01000097">
    <property type="protein sequence ID" value="TKW55500.1"/>
    <property type="molecule type" value="Genomic_DNA"/>
</dbReference>
<evidence type="ECO:0000313" key="2">
    <source>
        <dbReference type="EMBL" id="TKW55500.1"/>
    </source>
</evidence>
<feature type="region of interest" description="Disordered" evidence="1">
    <location>
        <begin position="214"/>
        <end position="238"/>
    </location>
</feature>
<evidence type="ECO:0000256" key="1">
    <source>
        <dbReference type="SAM" id="MobiDB-lite"/>
    </source>
</evidence>
<protein>
    <submittedName>
        <fullName evidence="2">Uncharacterized protein</fullName>
    </submittedName>
</protein>
<reference evidence="2 3" key="1">
    <citation type="journal article" date="2019" name="PLoS ONE">
        <title>Comparative genome analysis indicates high evolutionary potential of pathogenicity genes in Colletotrichum tanaceti.</title>
        <authorList>
            <person name="Lelwala R.V."/>
            <person name="Korhonen P.K."/>
            <person name="Young N.D."/>
            <person name="Scott J.B."/>
            <person name="Ades P.A."/>
            <person name="Gasser R.B."/>
            <person name="Taylor P.W.J."/>
        </authorList>
    </citation>
    <scope>NUCLEOTIDE SEQUENCE [LARGE SCALE GENOMIC DNA]</scope>
    <source>
        <strain evidence="2">BRIP57314</strain>
    </source>
</reference>
<keyword evidence="3" id="KW-1185">Reference proteome</keyword>
<gene>
    <name evidence="2" type="ORF">CTA1_6905</name>
</gene>
<feature type="compositionally biased region" description="Low complexity" evidence="1">
    <location>
        <begin position="87"/>
        <end position="101"/>
    </location>
</feature>
<comment type="caution">
    <text evidence="2">The sequence shown here is derived from an EMBL/GenBank/DDBJ whole genome shotgun (WGS) entry which is preliminary data.</text>
</comment>